<feature type="region of interest" description="Disordered" evidence="1">
    <location>
        <begin position="33"/>
        <end position="62"/>
    </location>
</feature>
<proteinExistence type="predicted"/>
<name>O87028_VIBCL</name>
<gene>
    <name evidence="2" type="primary">z11r</name>
</gene>
<protein>
    <submittedName>
        <fullName evidence="2">Z11r protein</fullName>
    </submittedName>
</protein>
<reference evidence="2" key="1">
    <citation type="submission" date="1998-07" db="EMBL/GenBank/DDBJ databases">
        <authorList>
            <person name="Fallarino A."/>
        </authorList>
    </citation>
    <scope>NUCLEOTIDE SEQUENCE</scope>
    <source>
        <strain evidence="2">Z17561</strain>
    </source>
</reference>
<dbReference type="EMBL" id="AJ231082">
    <property type="protein sequence ID" value="CAA13124.1"/>
    <property type="molecule type" value="Genomic_DNA"/>
</dbReference>
<organism evidence="2">
    <name type="scientific">Vibrio cholerae</name>
    <dbReference type="NCBI Taxonomy" id="666"/>
    <lineage>
        <taxon>Bacteria</taxon>
        <taxon>Pseudomonadati</taxon>
        <taxon>Pseudomonadota</taxon>
        <taxon>Gammaproteobacteria</taxon>
        <taxon>Vibrionales</taxon>
        <taxon>Vibrionaceae</taxon>
        <taxon>Vibrio</taxon>
    </lineage>
</organism>
<evidence type="ECO:0000256" key="1">
    <source>
        <dbReference type="SAM" id="MobiDB-lite"/>
    </source>
</evidence>
<evidence type="ECO:0000313" key="2">
    <source>
        <dbReference type="EMBL" id="CAA13124.1"/>
    </source>
</evidence>
<dbReference type="AlphaFoldDB" id="O87028"/>
<accession>O87028</accession>
<sequence length="79" mass="8760">MEKGGLRGRKIGFQEPGVHRGLETLGFKFHFHRNSPPSGVGAGSNSFGPDERTRSQKHSNNPLKPFVDFGGFYLIPLTY</sequence>